<feature type="binding site" evidence="6">
    <location>
        <begin position="85"/>
        <end position="88"/>
    </location>
    <ligand>
        <name>AMP</name>
        <dbReference type="ChEBI" id="CHEBI:456215"/>
    </ligand>
</feature>
<feature type="binding site" evidence="6">
    <location>
        <position position="150"/>
    </location>
    <ligand>
        <name>Zn(2+)</name>
        <dbReference type="ChEBI" id="CHEBI:29105"/>
        <note>structural</note>
    </ligand>
</feature>
<dbReference type="GO" id="GO:0005524">
    <property type="term" value="F:ATP binding"/>
    <property type="evidence" value="ECO:0007669"/>
    <property type="project" value="UniProtKB-UniRule"/>
</dbReference>
<dbReference type="PROSITE" id="PS00113">
    <property type="entry name" value="ADENYLATE_KINASE"/>
    <property type="match status" value="1"/>
</dbReference>
<dbReference type="Pfam" id="PF00406">
    <property type="entry name" value="ADK"/>
    <property type="match status" value="1"/>
</dbReference>
<dbReference type="SUPFAM" id="SSF52540">
    <property type="entry name" value="P-loop containing nucleoside triphosphate hydrolases"/>
    <property type="match status" value="1"/>
</dbReference>
<feature type="binding site" evidence="6">
    <location>
        <position position="153"/>
    </location>
    <ligand>
        <name>Zn(2+)</name>
        <dbReference type="ChEBI" id="CHEBI:29105"/>
        <note>structural</note>
    </ligand>
</feature>
<dbReference type="GO" id="GO:0008270">
    <property type="term" value="F:zinc ion binding"/>
    <property type="evidence" value="ECO:0007669"/>
    <property type="project" value="UniProtKB-UniRule"/>
</dbReference>
<organism evidence="10 11">
    <name type="scientific">candidate division WOR-1 bacterium RIFCSPLOWO2_02_FULL_46_20</name>
    <dbReference type="NCBI Taxonomy" id="1802567"/>
    <lineage>
        <taxon>Bacteria</taxon>
        <taxon>Bacillati</taxon>
        <taxon>Saganbacteria</taxon>
    </lineage>
</organism>
<feature type="binding site" evidence="6">
    <location>
        <begin position="10"/>
        <end position="15"/>
    </location>
    <ligand>
        <name>ATP</name>
        <dbReference type="ChEBI" id="CHEBI:30616"/>
    </ligand>
</feature>
<protein>
    <recommendedName>
        <fullName evidence="6 8">Adenylate kinase</fullName>
        <shortName evidence="6">AK</shortName>
        <ecNumber evidence="6 8">2.7.4.3</ecNumber>
    </recommendedName>
    <alternativeName>
        <fullName evidence="6">ATP-AMP transphosphorylase</fullName>
    </alternativeName>
    <alternativeName>
        <fullName evidence="6">ATP:AMP phosphotransferase</fullName>
    </alternativeName>
    <alternativeName>
        <fullName evidence="6">Adenylate monophosphate kinase</fullName>
    </alternativeName>
</protein>
<comment type="subcellular location">
    <subcellularLocation>
        <location evidence="6 8">Cytoplasm</location>
    </subcellularLocation>
</comment>
<evidence type="ECO:0000256" key="5">
    <source>
        <dbReference type="ARBA" id="ARBA00022840"/>
    </source>
</evidence>
<keyword evidence="4 6" id="KW-0418">Kinase</keyword>
<dbReference type="Proteomes" id="UP000176938">
    <property type="component" value="Unassembled WGS sequence"/>
</dbReference>
<dbReference type="InterPro" id="IPR007862">
    <property type="entry name" value="Adenylate_kinase_lid-dom"/>
</dbReference>
<feature type="binding site" evidence="6">
    <location>
        <begin position="136"/>
        <end position="137"/>
    </location>
    <ligand>
        <name>ATP</name>
        <dbReference type="ChEBI" id="CHEBI:30616"/>
    </ligand>
</feature>
<keyword evidence="6" id="KW-0479">Metal-binding</keyword>
<accession>A0A1F4R581</accession>
<evidence type="ECO:0000256" key="6">
    <source>
        <dbReference type="HAMAP-Rule" id="MF_00235"/>
    </source>
</evidence>
<comment type="function">
    <text evidence="6">Catalyzes the reversible transfer of the terminal phosphate group between ATP and AMP. Plays an important role in cellular energy homeostasis and in adenine nucleotide metabolism.</text>
</comment>
<keyword evidence="5 6" id="KW-0067">ATP-binding</keyword>
<evidence type="ECO:0000256" key="4">
    <source>
        <dbReference type="ARBA" id="ARBA00022777"/>
    </source>
</evidence>
<dbReference type="NCBIfam" id="NF001380">
    <property type="entry name" value="PRK00279.1-2"/>
    <property type="match status" value="1"/>
</dbReference>
<comment type="subunit">
    <text evidence="6 8">Monomer.</text>
</comment>
<dbReference type="EMBL" id="METP01000058">
    <property type="protein sequence ID" value="OGC03256.1"/>
    <property type="molecule type" value="Genomic_DNA"/>
</dbReference>
<dbReference type="InterPro" id="IPR000850">
    <property type="entry name" value="Adenylat/UMP-CMP_kin"/>
</dbReference>
<feature type="region of interest" description="NMP" evidence="6">
    <location>
        <begin position="30"/>
        <end position="59"/>
    </location>
</feature>
<dbReference type="InterPro" id="IPR006259">
    <property type="entry name" value="Adenyl_kin_sub"/>
</dbReference>
<evidence type="ECO:0000313" key="10">
    <source>
        <dbReference type="EMBL" id="OGC03256.1"/>
    </source>
</evidence>
<evidence type="ECO:0000256" key="8">
    <source>
        <dbReference type="RuleBase" id="RU003331"/>
    </source>
</evidence>
<dbReference type="Gene3D" id="3.40.50.300">
    <property type="entry name" value="P-loop containing nucleotide triphosphate hydrolases"/>
    <property type="match status" value="1"/>
</dbReference>
<reference evidence="10 11" key="1">
    <citation type="journal article" date="2016" name="Nat. Commun.">
        <title>Thousands of microbial genomes shed light on interconnected biogeochemical processes in an aquifer system.</title>
        <authorList>
            <person name="Anantharaman K."/>
            <person name="Brown C.T."/>
            <person name="Hug L.A."/>
            <person name="Sharon I."/>
            <person name="Castelle C.J."/>
            <person name="Probst A.J."/>
            <person name="Thomas B.C."/>
            <person name="Singh A."/>
            <person name="Wilkins M.J."/>
            <person name="Karaoz U."/>
            <person name="Brodie E.L."/>
            <person name="Williams K.H."/>
            <person name="Hubbard S.S."/>
            <person name="Banfield J.F."/>
        </authorList>
    </citation>
    <scope>NUCLEOTIDE SEQUENCE [LARGE SCALE GENOMIC DNA]</scope>
</reference>
<dbReference type="HAMAP" id="MF_00235">
    <property type="entry name" value="Adenylate_kinase_Adk"/>
    <property type="match status" value="1"/>
</dbReference>
<dbReference type="FunFam" id="3.40.50.300:FF:000106">
    <property type="entry name" value="Adenylate kinase mitochondrial"/>
    <property type="match status" value="1"/>
</dbReference>
<dbReference type="GO" id="GO:0005737">
    <property type="term" value="C:cytoplasm"/>
    <property type="evidence" value="ECO:0007669"/>
    <property type="project" value="UniProtKB-SubCell"/>
</dbReference>
<comment type="caution">
    <text evidence="10">The sequence shown here is derived from an EMBL/GenBank/DDBJ whole genome shotgun (WGS) entry which is preliminary data.</text>
</comment>
<dbReference type="GO" id="GO:0044209">
    <property type="term" value="P:AMP salvage"/>
    <property type="evidence" value="ECO:0007669"/>
    <property type="project" value="UniProtKB-UniRule"/>
</dbReference>
<proteinExistence type="inferred from homology"/>
<comment type="domain">
    <text evidence="6">Consists of three domains, a large central CORE domain and two small peripheral domains, NMPbind and LID, which undergo movements during catalysis. The LID domain closes over the site of phosphoryl transfer upon ATP binding. Assembling and dissambling the active center during each catalytic cycle provides an effective means to prevent ATP hydrolysis. Some bacteria have evolved a zinc-coordinating structure that stabilizes the LID domain.</text>
</comment>
<dbReference type="CDD" id="cd01428">
    <property type="entry name" value="ADK"/>
    <property type="match status" value="1"/>
</dbReference>
<keyword evidence="6" id="KW-0963">Cytoplasm</keyword>
<dbReference type="PANTHER" id="PTHR23359">
    <property type="entry name" value="NUCLEOTIDE KINASE"/>
    <property type="match status" value="1"/>
</dbReference>
<comment type="similarity">
    <text evidence="6 7">Belongs to the adenylate kinase family.</text>
</comment>
<feature type="domain" description="Adenylate kinase active site lid" evidence="9">
    <location>
        <begin position="127"/>
        <end position="162"/>
    </location>
</feature>
<feature type="binding site" evidence="6">
    <location>
        <position position="199"/>
    </location>
    <ligand>
        <name>ATP</name>
        <dbReference type="ChEBI" id="CHEBI:30616"/>
    </ligand>
</feature>
<feature type="binding site" evidence="6">
    <location>
        <position position="160"/>
    </location>
    <ligand>
        <name>AMP</name>
        <dbReference type="ChEBI" id="CHEBI:456215"/>
    </ligand>
</feature>
<dbReference type="AlphaFoldDB" id="A0A1F4R581"/>
<gene>
    <name evidence="6" type="primary">adk</name>
    <name evidence="10" type="ORF">A3H38_00740</name>
</gene>
<evidence type="ECO:0000256" key="2">
    <source>
        <dbReference type="ARBA" id="ARBA00022727"/>
    </source>
</evidence>
<dbReference type="Pfam" id="PF05191">
    <property type="entry name" value="ADK_lid"/>
    <property type="match status" value="1"/>
</dbReference>
<feature type="binding site" evidence="6">
    <location>
        <position position="171"/>
    </location>
    <ligand>
        <name>AMP</name>
        <dbReference type="ChEBI" id="CHEBI:456215"/>
    </ligand>
</feature>
<feature type="binding site" evidence="6">
    <location>
        <position position="36"/>
    </location>
    <ligand>
        <name>AMP</name>
        <dbReference type="ChEBI" id="CHEBI:456215"/>
    </ligand>
</feature>
<evidence type="ECO:0000259" key="9">
    <source>
        <dbReference type="Pfam" id="PF05191"/>
    </source>
</evidence>
<evidence type="ECO:0000313" key="11">
    <source>
        <dbReference type="Proteomes" id="UP000176938"/>
    </source>
</evidence>
<dbReference type="UniPathway" id="UPA00588">
    <property type="reaction ID" value="UER00649"/>
</dbReference>
<dbReference type="PRINTS" id="PR00094">
    <property type="entry name" value="ADENYLTKNASE"/>
</dbReference>
<evidence type="ECO:0000256" key="1">
    <source>
        <dbReference type="ARBA" id="ARBA00022679"/>
    </source>
</evidence>
<sequence length="216" mass="24045">MIIVLLGPPGSGKGTQAKLLADKLGLPHVSLGDMLREEVRKENEIGLRAKEFIDAGKLAPNEITIELTRQRLSQPDCQAGCILDGFPRSAIQAEAFDKMLKNMGRELGKLIYFQIDEDKVVERLTGRRSCKVCGAVFHIKFNPPKTEGKCNLCGGELYQRKDDVESAIRTRFEVYAEETKPLIERYKEVNKLVALDASGAIQDVFSKLVKHAEDKG</sequence>
<dbReference type="InterPro" id="IPR027417">
    <property type="entry name" value="P-loop_NTPase"/>
</dbReference>
<dbReference type="EC" id="2.7.4.3" evidence="6 8"/>
<feature type="binding site" evidence="6">
    <location>
        <position position="133"/>
    </location>
    <ligand>
        <name>Zn(2+)</name>
        <dbReference type="ChEBI" id="CHEBI:29105"/>
        <note>structural</note>
    </ligand>
</feature>
<evidence type="ECO:0000256" key="7">
    <source>
        <dbReference type="RuleBase" id="RU003330"/>
    </source>
</evidence>
<comment type="catalytic activity">
    <reaction evidence="6 8">
        <text>AMP + ATP = 2 ADP</text>
        <dbReference type="Rhea" id="RHEA:12973"/>
        <dbReference type="ChEBI" id="CHEBI:30616"/>
        <dbReference type="ChEBI" id="CHEBI:456215"/>
        <dbReference type="ChEBI" id="CHEBI:456216"/>
        <dbReference type="EC" id="2.7.4.3"/>
    </reaction>
</comment>
<feature type="binding site" evidence="6">
    <location>
        <position position="127"/>
    </location>
    <ligand>
        <name>ATP</name>
        <dbReference type="ChEBI" id="CHEBI:30616"/>
    </ligand>
</feature>
<comment type="pathway">
    <text evidence="6">Purine metabolism; AMP biosynthesis via salvage pathway; AMP from ADP: step 1/1.</text>
</comment>
<dbReference type="InterPro" id="IPR033690">
    <property type="entry name" value="Adenylat_kinase_CS"/>
</dbReference>
<dbReference type="NCBIfam" id="NF001381">
    <property type="entry name" value="PRK00279.1-3"/>
    <property type="match status" value="1"/>
</dbReference>
<keyword evidence="2 6" id="KW-0545">Nucleotide biosynthesis</keyword>
<dbReference type="NCBIfam" id="TIGR01351">
    <property type="entry name" value="adk"/>
    <property type="match status" value="1"/>
</dbReference>
<comment type="caution">
    <text evidence="6">Lacks conserved residue(s) required for the propagation of feature annotation.</text>
</comment>
<feature type="binding site" evidence="6">
    <location>
        <position position="92"/>
    </location>
    <ligand>
        <name>AMP</name>
        <dbReference type="ChEBI" id="CHEBI:456215"/>
    </ligand>
</feature>
<keyword evidence="3 6" id="KW-0547">Nucleotide-binding</keyword>
<feature type="binding site" evidence="6">
    <location>
        <position position="130"/>
    </location>
    <ligand>
        <name>Zn(2+)</name>
        <dbReference type="ChEBI" id="CHEBI:29105"/>
        <note>structural</note>
    </ligand>
</feature>
<dbReference type="NCBIfam" id="NF011100">
    <property type="entry name" value="PRK14527.1"/>
    <property type="match status" value="1"/>
</dbReference>
<keyword evidence="1 6" id="KW-0808">Transferase</keyword>
<evidence type="ECO:0000256" key="3">
    <source>
        <dbReference type="ARBA" id="ARBA00022741"/>
    </source>
</evidence>
<keyword evidence="6" id="KW-0862">Zinc</keyword>
<dbReference type="GO" id="GO:0004017">
    <property type="term" value="F:AMP kinase activity"/>
    <property type="evidence" value="ECO:0007669"/>
    <property type="project" value="UniProtKB-UniRule"/>
</dbReference>
<name>A0A1F4R581_UNCSA</name>
<feature type="region of interest" description="LID" evidence="6">
    <location>
        <begin position="126"/>
        <end position="163"/>
    </location>
</feature>